<dbReference type="InterPro" id="IPR000182">
    <property type="entry name" value="GNAT_dom"/>
</dbReference>
<dbReference type="PROSITE" id="PS51186">
    <property type="entry name" value="GNAT"/>
    <property type="match status" value="1"/>
</dbReference>
<gene>
    <name evidence="2" type="ORF">J1C48_00565</name>
</gene>
<dbReference type="SUPFAM" id="SSF55729">
    <property type="entry name" value="Acyl-CoA N-acyltransferases (Nat)"/>
    <property type="match status" value="1"/>
</dbReference>
<dbReference type="Gene3D" id="3.40.630.30">
    <property type="match status" value="1"/>
</dbReference>
<keyword evidence="3" id="KW-1185">Reference proteome</keyword>
<feature type="domain" description="N-acetyltransferase" evidence="1">
    <location>
        <begin position="1"/>
        <end position="157"/>
    </location>
</feature>
<dbReference type="EMBL" id="JAFMPP010000001">
    <property type="protein sequence ID" value="MBO0661053.1"/>
    <property type="molecule type" value="Genomic_DNA"/>
</dbReference>
<accession>A0A939JQN3</accession>
<name>A0A939JQN3_9HYPH</name>
<evidence type="ECO:0000313" key="2">
    <source>
        <dbReference type="EMBL" id="MBO0661053.1"/>
    </source>
</evidence>
<evidence type="ECO:0000259" key="1">
    <source>
        <dbReference type="PROSITE" id="PS51186"/>
    </source>
</evidence>
<dbReference type="CDD" id="cd04301">
    <property type="entry name" value="NAT_SF"/>
    <property type="match status" value="1"/>
</dbReference>
<protein>
    <submittedName>
        <fullName evidence="2">GNAT family N-acetyltransferase</fullName>
    </submittedName>
</protein>
<organism evidence="2 3">
    <name type="scientific">Jiella flava</name>
    <dbReference type="NCBI Taxonomy" id="2816857"/>
    <lineage>
        <taxon>Bacteria</taxon>
        <taxon>Pseudomonadati</taxon>
        <taxon>Pseudomonadota</taxon>
        <taxon>Alphaproteobacteria</taxon>
        <taxon>Hyphomicrobiales</taxon>
        <taxon>Aurantimonadaceae</taxon>
        <taxon>Jiella</taxon>
    </lineage>
</organism>
<reference evidence="2" key="1">
    <citation type="submission" date="2021-03" db="EMBL/GenBank/DDBJ databases">
        <title>Whole genome sequence of Jiella sp. CQZ9-1.</title>
        <authorList>
            <person name="Tuo L."/>
        </authorList>
    </citation>
    <scope>NUCLEOTIDE SEQUENCE</scope>
    <source>
        <strain evidence="2">CQZ9-1</strain>
    </source>
</reference>
<dbReference type="AlphaFoldDB" id="A0A939JQN3"/>
<comment type="caution">
    <text evidence="2">The sequence shown here is derived from an EMBL/GenBank/DDBJ whole genome shotgun (WGS) entry which is preliminary data.</text>
</comment>
<dbReference type="Pfam" id="PF00583">
    <property type="entry name" value="Acetyltransf_1"/>
    <property type="match status" value="1"/>
</dbReference>
<dbReference type="Proteomes" id="UP000664122">
    <property type="component" value="Unassembled WGS sequence"/>
</dbReference>
<proteinExistence type="predicted"/>
<dbReference type="InterPro" id="IPR016181">
    <property type="entry name" value="Acyl_CoA_acyltransferase"/>
</dbReference>
<dbReference type="GO" id="GO:0016747">
    <property type="term" value="F:acyltransferase activity, transferring groups other than amino-acyl groups"/>
    <property type="evidence" value="ECO:0007669"/>
    <property type="project" value="InterPro"/>
</dbReference>
<evidence type="ECO:0000313" key="3">
    <source>
        <dbReference type="Proteomes" id="UP000664122"/>
    </source>
</evidence>
<sequence length="171" mass="18047">MSKLTSDALFEAVQRIEGAAFETLRAASAVSGAIQTSSDDELRGYLDDGCLFAAFPEESNAVSPDPVGYAGGYGVAGWLQLGEVDVMPAWQKRGIGTALVQAVIGEARMRGAIGVTLTTDRFARFNAPFYALLGFAALTPAQTPPHLAAILEAEPGKGLDPQRRVAMAIRF</sequence>